<evidence type="ECO:0000313" key="2">
    <source>
        <dbReference type="Proteomes" id="UP000789570"/>
    </source>
</evidence>
<dbReference type="Proteomes" id="UP000789570">
    <property type="component" value="Unassembled WGS sequence"/>
</dbReference>
<dbReference type="EMBL" id="CAJVPQ010022663">
    <property type="protein sequence ID" value="CAG8761063.1"/>
    <property type="molecule type" value="Genomic_DNA"/>
</dbReference>
<keyword evidence="2" id="KW-1185">Reference proteome</keyword>
<sequence>DVRVYNSDDIQDPVVRRGKGRPTKRLKALMKKIIKLELAKGTDLYKTGHYAPKCPNEGKFALWNLGSKSIFEVEVE</sequence>
<protein>
    <submittedName>
        <fullName evidence="1">14597_t:CDS:1</fullName>
    </submittedName>
</protein>
<accession>A0A9N9J3S8</accession>
<feature type="non-terminal residue" evidence="1">
    <location>
        <position position="76"/>
    </location>
</feature>
<evidence type="ECO:0000313" key="1">
    <source>
        <dbReference type="EMBL" id="CAG8761063.1"/>
    </source>
</evidence>
<proteinExistence type="predicted"/>
<reference evidence="1" key="1">
    <citation type="submission" date="2021-06" db="EMBL/GenBank/DDBJ databases">
        <authorList>
            <person name="Kallberg Y."/>
            <person name="Tangrot J."/>
            <person name="Rosling A."/>
        </authorList>
    </citation>
    <scope>NUCLEOTIDE SEQUENCE</scope>
    <source>
        <strain evidence="1">UK204</strain>
    </source>
</reference>
<feature type="non-terminal residue" evidence="1">
    <location>
        <position position="1"/>
    </location>
</feature>
<comment type="caution">
    <text evidence="1">The sequence shown here is derived from an EMBL/GenBank/DDBJ whole genome shotgun (WGS) entry which is preliminary data.</text>
</comment>
<organism evidence="1 2">
    <name type="scientific">Funneliformis caledonium</name>
    <dbReference type="NCBI Taxonomy" id="1117310"/>
    <lineage>
        <taxon>Eukaryota</taxon>
        <taxon>Fungi</taxon>
        <taxon>Fungi incertae sedis</taxon>
        <taxon>Mucoromycota</taxon>
        <taxon>Glomeromycotina</taxon>
        <taxon>Glomeromycetes</taxon>
        <taxon>Glomerales</taxon>
        <taxon>Glomeraceae</taxon>
        <taxon>Funneliformis</taxon>
    </lineage>
</organism>
<gene>
    <name evidence="1" type="ORF">FCALED_LOCUS16932</name>
</gene>
<name>A0A9N9J3S8_9GLOM</name>
<dbReference type="AlphaFoldDB" id="A0A9N9J3S8"/>